<evidence type="ECO:0000256" key="2">
    <source>
        <dbReference type="SAM" id="SignalP"/>
    </source>
</evidence>
<proteinExistence type="predicted"/>
<keyword evidence="4" id="KW-1185">Reference proteome</keyword>
<dbReference type="InterPro" id="IPR036280">
    <property type="entry name" value="Multihaem_cyt_sf"/>
</dbReference>
<dbReference type="AlphaFoldDB" id="A0A6N9TR75"/>
<evidence type="ECO:0000256" key="1">
    <source>
        <dbReference type="ARBA" id="ARBA00022729"/>
    </source>
</evidence>
<dbReference type="EMBL" id="JAAGRR010000026">
    <property type="protein sequence ID" value="NDY41947.1"/>
    <property type="molecule type" value="Genomic_DNA"/>
</dbReference>
<dbReference type="Pfam" id="PF13447">
    <property type="entry name" value="Multi-haem_cyto"/>
    <property type="match status" value="1"/>
</dbReference>
<sequence length="509" mass="55584">MRPRFHTARGWTALAAAALVAVIPAAGAAAAAPEVSEATEECLSCHAVATPGIVADWKASRHAATTPMAALERPALERRVSADQVPPGLRMTVVGCAECHTANPDAHADTFDHNGYRVHVVVTPADCAACHPEERAQYDQNIMSHAYGNLHANPVYHNLVETTDGVQVVTEEGTRLESPDDLTLADSCFSCHGTEVKVAGTRTVETDLGEMDFPILTGWPNQGVGRVNPDGTLGACTSCHPRHGFSIEVARKPYTCGQCHKGPDVPAYKVYQVSKHGNLFASVGKEWNFSAVPWVVGRDFTAPTCATCHASLVVTDEGEVVARRSHRMNDRIGWRIFGLVYAHAHPKSPDTTVIRNRAGLPLPTELTGEPAAAFLIDKDEQARRRAAMQAVCRACHSRGWVEGHYARFDRAIETTNAMTLAATRILLRAWDEGAAKGLEQKDSIFNEAIEKMWVEQWLFYGNSVRFAAAMGGADYGVFANGRWVQAKNLQAMKDWLDFKLKKHKGGWLW</sequence>
<gene>
    <name evidence="3" type="ORF">G3N55_03670</name>
</gene>
<evidence type="ECO:0000313" key="3">
    <source>
        <dbReference type="EMBL" id="NDY41947.1"/>
    </source>
</evidence>
<reference evidence="3 4" key="1">
    <citation type="submission" date="2020-02" db="EMBL/GenBank/DDBJ databases">
        <title>Comparative genomics of sulfur disproportionating microorganisms.</title>
        <authorList>
            <person name="Ward L.M."/>
            <person name="Bertran E."/>
            <person name="Johnston D.T."/>
        </authorList>
    </citation>
    <scope>NUCLEOTIDE SEQUENCE [LARGE SCALE GENOMIC DNA]</scope>
    <source>
        <strain evidence="3 4">DSM 100025</strain>
    </source>
</reference>
<dbReference type="SUPFAM" id="SSF48695">
    <property type="entry name" value="Multiheme cytochromes"/>
    <property type="match status" value="1"/>
</dbReference>
<dbReference type="Proteomes" id="UP000469346">
    <property type="component" value="Unassembled WGS sequence"/>
</dbReference>
<dbReference type="InterPro" id="IPR051829">
    <property type="entry name" value="Multiheme_Cytochr_ET"/>
</dbReference>
<organism evidence="3 4">
    <name type="scientific">Dissulfurirhabdus thermomarina</name>
    <dbReference type="NCBI Taxonomy" id="1765737"/>
    <lineage>
        <taxon>Bacteria</taxon>
        <taxon>Deltaproteobacteria</taxon>
        <taxon>Dissulfurirhabdaceae</taxon>
        <taxon>Dissulfurirhabdus</taxon>
    </lineage>
</organism>
<dbReference type="Gene3D" id="1.10.780.10">
    <property type="entry name" value="Hydroxylamine Oxidoreductase, Chain A, domain 1"/>
    <property type="match status" value="1"/>
</dbReference>
<evidence type="ECO:0000313" key="4">
    <source>
        <dbReference type="Proteomes" id="UP000469346"/>
    </source>
</evidence>
<comment type="caution">
    <text evidence="3">The sequence shown here is derived from an EMBL/GenBank/DDBJ whole genome shotgun (WGS) entry which is preliminary data.</text>
</comment>
<feature type="chain" id="PRO_5027110750" evidence="2">
    <location>
        <begin position="32"/>
        <end position="509"/>
    </location>
</feature>
<dbReference type="RefSeq" id="WP_163298098.1">
    <property type="nucleotide sequence ID" value="NZ_JAAGRR010000026.1"/>
</dbReference>
<protein>
    <submittedName>
        <fullName evidence="3">Hydroxylamine oxidase</fullName>
    </submittedName>
</protein>
<name>A0A6N9TR75_DISTH</name>
<dbReference type="PANTHER" id="PTHR35038">
    <property type="entry name" value="DISSIMILATORY SULFITE REDUCTASE SIRA"/>
    <property type="match status" value="1"/>
</dbReference>
<accession>A0A6N9TR75</accession>
<keyword evidence="1 2" id="KW-0732">Signal</keyword>
<dbReference type="Gene3D" id="1.20.850.10">
    <property type="entry name" value="Hydroxylamine Oxidoreductase, Chain A, domain 2"/>
    <property type="match status" value="1"/>
</dbReference>
<feature type="signal peptide" evidence="2">
    <location>
        <begin position="1"/>
        <end position="31"/>
    </location>
</feature>